<dbReference type="FunFam" id="3.80.10.10:FF:001519">
    <property type="entry name" value="Highly similar to receptor-like protein kinase"/>
    <property type="match status" value="1"/>
</dbReference>
<accession>A0AAP0RAS1</accession>
<keyword evidence="8" id="KW-0029">Amino-acid transport</keyword>
<evidence type="ECO:0000256" key="11">
    <source>
        <dbReference type="ARBA" id="ARBA00023170"/>
    </source>
</evidence>
<keyword evidence="16" id="KW-1185">Reference proteome</keyword>
<evidence type="ECO:0000313" key="16">
    <source>
        <dbReference type="Proteomes" id="UP001415857"/>
    </source>
</evidence>
<evidence type="ECO:0000256" key="12">
    <source>
        <dbReference type="ARBA" id="ARBA00023180"/>
    </source>
</evidence>
<dbReference type="FunFam" id="3.80.10.10:FF:000233">
    <property type="entry name" value="Leucine-rich repeat receptor-like protein kinase TDR"/>
    <property type="match status" value="1"/>
</dbReference>
<reference evidence="15 16" key="1">
    <citation type="journal article" date="2024" name="Plant J.">
        <title>Genome sequences and population genomics reveal climatic adaptation and genomic divergence between two closely related sweetgum species.</title>
        <authorList>
            <person name="Xu W.Q."/>
            <person name="Ren C.Q."/>
            <person name="Zhang X.Y."/>
            <person name="Comes H.P."/>
            <person name="Liu X.H."/>
            <person name="Li Y.G."/>
            <person name="Kettle C.J."/>
            <person name="Jalonen R."/>
            <person name="Gaisberger H."/>
            <person name="Ma Y.Z."/>
            <person name="Qiu Y.X."/>
        </authorList>
    </citation>
    <scope>NUCLEOTIDE SEQUENCE [LARGE SCALE GENOMIC DNA]</scope>
    <source>
        <strain evidence="15">Hangzhou</strain>
    </source>
</reference>
<keyword evidence="4" id="KW-0433">Leucine-rich repeat</keyword>
<dbReference type="InterPro" id="IPR000719">
    <property type="entry name" value="Prot_kinase_dom"/>
</dbReference>
<proteinExistence type="inferred from homology"/>
<dbReference type="SMART" id="SM00369">
    <property type="entry name" value="LRR_TYP"/>
    <property type="match status" value="8"/>
</dbReference>
<dbReference type="Pfam" id="PF23598">
    <property type="entry name" value="LRR_14"/>
    <property type="match status" value="1"/>
</dbReference>
<evidence type="ECO:0000256" key="9">
    <source>
        <dbReference type="ARBA" id="ARBA00022989"/>
    </source>
</evidence>
<dbReference type="InterPro" id="IPR003591">
    <property type="entry name" value="Leu-rich_rpt_typical-subtyp"/>
</dbReference>
<sequence>MNQDSRRDEFESELDPQKVEIADGECECDDDGMPRRKGQKMYWACGIAQYAILCGTVIGYTITASVSMVAIQKSNCFHKRGHKANCKFSNNTYMIGLGIVEVFLSQIPNFHKLSWLSRIAAVMSFGYALIGTGLAFEMVVSGNGKRTSLTGVEVGPALTASEKARRMCSAFGNIAFAYSYAQVLIEIQDTLKSSPPEHKVMKKATIIGVLITTVFYMMCGCLGYAAFGNKAPGNMLTGFGFYEPFWLIDLANIFIVVHLVGAYQVNIRDFKVEYKIDLVDPARGGLWTTSAYIITTAIGSGVLSLAWGVAQLGWLGGVATLAVFAWITYYTSCLLADCYRWPDPVSGKRNHSYMEAVKVNLGGKMYVACGLVQYVNLSGMVIGYTITSSKSIVAIRRSNCFHRNGHAAPCSFSNNPYIIAVGILEIFLSQIPNFHKLSWLSRIAATMSFGYSSIGAGLALAKIISGEGGRTTLTGVEVGVDLSAAQKTWRVFRALGDMAFAYTYSQVFLEIQDTIKSSPQPENKVMKKANMIGVSTTTAFYMSCGCLGYAAFGNHAPGNMLTGFGFYDPFWLIDVANIFIVVHLVGAYQLGNPPSIQSWNSSSSPCDWPEIRCTNGTVTGILLRNKYITEKIPGIICDLKNLTELDLASNFLFGEFPQVLFNCSKLEKLDLSLSYLSDTIPVEIAVLSSLRYLNLSANNLHGNIPVTIGRLSKLKKLDLHDNRIIGLLPPEIGNLSNLQYLDISANDFSGSIPVSIAMLSNLKTLDLHENSFTGMLPLEIGDMWDLQYLDIGANNISGNIPAIIGHLSQLKTLYLHQNEFIGTIPPAIGNLSNLEVLDMAYNEKFGPATIPTSFGYLKKLRYLKIAASNLVGEIPEIIEYCSSLEQLDLSTNNLGGIIPKGLLLLKNLTNLYLFHNGLSGEIPMAVQALNLAHIDLSMNYLTGSIPKIFGKLQNLELLNLFSNQLSGEIPTSLGLIPALKEVRLFKNKLSGVLPPELGLHSKLQAFEVSENQLTGRIPGNLCAGGVLLGVLAFSNNLTGEVPRSLGNCTSLHKVELYSNRFFGDVPLGLWTCSNLSNLMLSDNSFSGELPNKLAGSLSRLELSNNMFSGKIPVELTSLQLLDTLLLDGNQLSGKLPLKIISWKSLTSLDLSRNNLSGQIPDAIGSLPSLRHLDLSKNQFSGEIPPQIGNLRFDSLNMSSNQLSGKIPNGFENWTYENSFLNNTNLCADKPILNLPSCSATHHSSDKLFPRNLATILGLVMLVFLVTLLLTTLIIGNYQRKMRARQVETWKLMPFQRLNFTETDILMGWRKNKILGSNVCGNVFYVSNIGHSGESFAVKRIRNNRNHKTEKEFVSEVEKLGKIRHSNIVRLLCCFSSENTKRIRNNRNHKTEKEFMAEIEKLGKIRHSNIVRLLCCISSENTKLLVYEFMERRSLDTWLHINNRESAHTIEVKEDVYGFGVVLLELVTGRKPNDEAEDMYLAKWAREYVEEGNSIVDALDEMIKEPCHLEEMRNIFELGLICISDVPSRRPSMKEVLMALIKISGGANFAPPHRCPAPPRSYETNFPSRPVSMRTVGISVVFIVRLSIRRGFF</sequence>
<evidence type="ECO:0000259" key="14">
    <source>
        <dbReference type="PROSITE" id="PS50011"/>
    </source>
</evidence>
<keyword evidence="12" id="KW-0325">Glycoprotein</keyword>
<evidence type="ECO:0000256" key="7">
    <source>
        <dbReference type="ARBA" id="ARBA00022737"/>
    </source>
</evidence>
<dbReference type="SUPFAM" id="SSF56112">
    <property type="entry name" value="Protein kinase-like (PK-like)"/>
    <property type="match status" value="2"/>
</dbReference>
<dbReference type="GO" id="GO:0005524">
    <property type="term" value="F:ATP binding"/>
    <property type="evidence" value="ECO:0007669"/>
    <property type="project" value="InterPro"/>
</dbReference>
<keyword evidence="3" id="KW-1003">Cell membrane</keyword>
<feature type="transmembrane region" description="Helical" evidence="13">
    <location>
        <begin position="1252"/>
        <end position="1275"/>
    </location>
</feature>
<feature type="transmembrane region" description="Helical" evidence="13">
    <location>
        <begin position="41"/>
        <end position="71"/>
    </location>
</feature>
<keyword evidence="5 13" id="KW-0812">Transmembrane</keyword>
<dbReference type="GO" id="GO:0005886">
    <property type="term" value="C:plasma membrane"/>
    <property type="evidence" value="ECO:0007669"/>
    <property type="project" value="UniProtKB-SubCell"/>
</dbReference>
<dbReference type="InterPro" id="IPR013057">
    <property type="entry name" value="AA_transpt_TM"/>
</dbReference>
<keyword evidence="8" id="KW-0813">Transport</keyword>
<dbReference type="InterPro" id="IPR001611">
    <property type="entry name" value="Leu-rich_rpt"/>
</dbReference>
<evidence type="ECO:0000256" key="8">
    <source>
        <dbReference type="ARBA" id="ARBA00022970"/>
    </source>
</evidence>
<dbReference type="GO" id="GO:0006865">
    <property type="term" value="P:amino acid transport"/>
    <property type="evidence" value="ECO:0007669"/>
    <property type="project" value="UniProtKB-KW"/>
</dbReference>
<evidence type="ECO:0000256" key="13">
    <source>
        <dbReference type="SAM" id="Phobius"/>
    </source>
</evidence>
<dbReference type="Pfam" id="PF07714">
    <property type="entry name" value="PK_Tyr_Ser-Thr"/>
    <property type="match status" value="1"/>
</dbReference>
<dbReference type="Pfam" id="PF01490">
    <property type="entry name" value="Aa_trans"/>
    <property type="match status" value="2"/>
</dbReference>
<keyword evidence="7" id="KW-0677">Repeat</keyword>
<dbReference type="Pfam" id="PF13855">
    <property type="entry name" value="LRR_8"/>
    <property type="match status" value="2"/>
</dbReference>
<evidence type="ECO:0000256" key="6">
    <source>
        <dbReference type="ARBA" id="ARBA00022729"/>
    </source>
</evidence>
<dbReference type="InterPro" id="IPR011009">
    <property type="entry name" value="Kinase-like_dom_sf"/>
</dbReference>
<dbReference type="GO" id="GO:0004674">
    <property type="term" value="F:protein serine/threonine kinase activity"/>
    <property type="evidence" value="ECO:0007669"/>
    <property type="project" value="UniProtKB-EC"/>
</dbReference>
<keyword evidence="6" id="KW-0732">Signal</keyword>
<feature type="transmembrane region" description="Helical" evidence="13">
    <location>
        <begin position="529"/>
        <end position="550"/>
    </location>
</feature>
<evidence type="ECO:0000313" key="15">
    <source>
        <dbReference type="EMBL" id="KAK9274099.1"/>
    </source>
</evidence>
<keyword evidence="10 13" id="KW-0472">Membrane</keyword>
<protein>
    <recommendedName>
        <fullName evidence="14">Protein kinase domain-containing protein</fullName>
    </recommendedName>
</protein>
<evidence type="ECO:0000256" key="1">
    <source>
        <dbReference type="ARBA" id="ARBA00004251"/>
    </source>
</evidence>
<dbReference type="PANTHER" id="PTHR48052">
    <property type="entry name" value="UNNAMED PRODUCT"/>
    <property type="match status" value="1"/>
</dbReference>
<evidence type="ECO:0000256" key="10">
    <source>
        <dbReference type="ARBA" id="ARBA00023136"/>
    </source>
</evidence>
<dbReference type="PROSITE" id="PS50011">
    <property type="entry name" value="PROTEIN_KINASE_DOM"/>
    <property type="match status" value="1"/>
</dbReference>
<dbReference type="Gene3D" id="3.80.10.10">
    <property type="entry name" value="Ribonuclease Inhibitor"/>
    <property type="match status" value="5"/>
</dbReference>
<evidence type="ECO:0000256" key="4">
    <source>
        <dbReference type="ARBA" id="ARBA00022614"/>
    </source>
</evidence>
<feature type="transmembrane region" description="Helical" evidence="13">
    <location>
        <begin position="115"/>
        <end position="136"/>
    </location>
</feature>
<dbReference type="InterPro" id="IPR001245">
    <property type="entry name" value="Ser-Thr/Tyr_kinase_cat_dom"/>
</dbReference>
<dbReference type="GO" id="GO:0009791">
    <property type="term" value="P:post-embryonic development"/>
    <property type="evidence" value="ECO:0007669"/>
    <property type="project" value="UniProtKB-ARBA"/>
</dbReference>
<evidence type="ECO:0000256" key="5">
    <source>
        <dbReference type="ARBA" id="ARBA00022692"/>
    </source>
</evidence>
<feature type="domain" description="Protein kinase" evidence="14">
    <location>
        <begin position="1308"/>
        <end position="1592"/>
    </location>
</feature>
<comment type="subcellular location">
    <subcellularLocation>
        <location evidence="1">Cell membrane</location>
        <topology evidence="1">Single-pass type I membrane protein</topology>
    </subcellularLocation>
</comment>
<dbReference type="EMBL" id="JBBPBK010000012">
    <property type="protein sequence ID" value="KAK9274099.1"/>
    <property type="molecule type" value="Genomic_DNA"/>
</dbReference>
<evidence type="ECO:0000256" key="2">
    <source>
        <dbReference type="ARBA" id="ARBA00009592"/>
    </source>
</evidence>
<dbReference type="SUPFAM" id="SSF52047">
    <property type="entry name" value="RNI-like"/>
    <property type="match status" value="2"/>
</dbReference>
<organism evidence="15 16">
    <name type="scientific">Liquidambar formosana</name>
    <name type="common">Formosan gum</name>
    <dbReference type="NCBI Taxonomy" id="63359"/>
    <lineage>
        <taxon>Eukaryota</taxon>
        <taxon>Viridiplantae</taxon>
        <taxon>Streptophyta</taxon>
        <taxon>Embryophyta</taxon>
        <taxon>Tracheophyta</taxon>
        <taxon>Spermatophyta</taxon>
        <taxon>Magnoliopsida</taxon>
        <taxon>eudicotyledons</taxon>
        <taxon>Gunneridae</taxon>
        <taxon>Pentapetalae</taxon>
        <taxon>Saxifragales</taxon>
        <taxon>Altingiaceae</taxon>
        <taxon>Liquidambar</taxon>
    </lineage>
</organism>
<dbReference type="Gene3D" id="3.30.200.20">
    <property type="entry name" value="Phosphorylase Kinase, domain 1"/>
    <property type="match status" value="2"/>
</dbReference>
<dbReference type="SMART" id="SM00365">
    <property type="entry name" value="LRR_SD22"/>
    <property type="match status" value="4"/>
</dbReference>
<evidence type="ECO:0000256" key="3">
    <source>
        <dbReference type="ARBA" id="ARBA00022475"/>
    </source>
</evidence>
<keyword evidence="11" id="KW-0675">Receptor</keyword>
<comment type="caution">
    <text evidence="15">The sequence shown here is derived from an EMBL/GenBank/DDBJ whole genome shotgun (WGS) entry which is preliminary data.</text>
</comment>
<feature type="transmembrane region" description="Helical" evidence="13">
    <location>
        <begin position="314"/>
        <end position="339"/>
    </location>
</feature>
<comment type="similarity">
    <text evidence="2">Belongs to the RLP family.</text>
</comment>
<feature type="transmembrane region" description="Helical" evidence="13">
    <location>
        <begin position="286"/>
        <end position="308"/>
    </location>
</feature>
<name>A0AAP0RAS1_LIQFO</name>
<keyword evidence="9 13" id="KW-1133">Transmembrane helix</keyword>
<dbReference type="Pfam" id="PF00560">
    <property type="entry name" value="LRR_1"/>
    <property type="match status" value="3"/>
</dbReference>
<gene>
    <name evidence="15" type="ORF">L1049_018913</name>
</gene>
<dbReference type="InterPro" id="IPR055414">
    <property type="entry name" value="LRR_R13L4/SHOC2-like"/>
</dbReference>
<dbReference type="InterPro" id="IPR032675">
    <property type="entry name" value="LRR_dom_sf"/>
</dbReference>
<dbReference type="FunFam" id="3.80.10.10:FF:000111">
    <property type="entry name" value="LRR receptor-like serine/threonine-protein kinase ERECTA"/>
    <property type="match status" value="1"/>
</dbReference>
<dbReference type="Gene3D" id="1.10.510.10">
    <property type="entry name" value="Transferase(Phosphotransferase) domain 1"/>
    <property type="match status" value="1"/>
</dbReference>
<feature type="transmembrane region" description="Helical" evidence="13">
    <location>
        <begin position="204"/>
        <end position="225"/>
    </location>
</feature>
<dbReference type="PANTHER" id="PTHR48052:SF89">
    <property type="entry name" value="(WILD MALAYSIAN BANANA) HYPOTHETICAL PROTEIN"/>
    <property type="match status" value="1"/>
</dbReference>
<dbReference type="Proteomes" id="UP001415857">
    <property type="component" value="Unassembled WGS sequence"/>
</dbReference>
<feature type="transmembrane region" description="Helical" evidence="13">
    <location>
        <begin position="245"/>
        <end position="265"/>
    </location>
</feature>